<dbReference type="RefSeq" id="WP_168553044.1">
    <property type="nucleotide sequence ID" value="NZ_JAAWWL010000002.1"/>
</dbReference>
<organism evidence="1 2">
    <name type="scientific">Croceivirga thetidis</name>
    <dbReference type="NCBI Taxonomy" id="2721623"/>
    <lineage>
        <taxon>Bacteria</taxon>
        <taxon>Pseudomonadati</taxon>
        <taxon>Bacteroidota</taxon>
        <taxon>Flavobacteriia</taxon>
        <taxon>Flavobacteriales</taxon>
        <taxon>Flavobacteriaceae</taxon>
        <taxon>Croceivirga</taxon>
    </lineage>
</organism>
<dbReference type="EMBL" id="JAAWWL010000002">
    <property type="protein sequence ID" value="NKI32876.1"/>
    <property type="molecule type" value="Genomic_DNA"/>
</dbReference>
<name>A0ABX1GUZ4_9FLAO</name>
<evidence type="ECO:0000313" key="1">
    <source>
        <dbReference type="EMBL" id="NKI32876.1"/>
    </source>
</evidence>
<gene>
    <name evidence="1" type="ORF">HCU67_13045</name>
</gene>
<keyword evidence="2" id="KW-1185">Reference proteome</keyword>
<evidence type="ECO:0000313" key="2">
    <source>
        <dbReference type="Proteomes" id="UP000718451"/>
    </source>
</evidence>
<dbReference type="Proteomes" id="UP000718451">
    <property type="component" value="Unassembled WGS sequence"/>
</dbReference>
<accession>A0ABX1GUZ4</accession>
<reference evidence="1 2" key="1">
    <citation type="submission" date="2020-04" db="EMBL/GenBank/DDBJ databases">
        <authorList>
            <person name="Yoon J."/>
        </authorList>
    </citation>
    <scope>NUCLEOTIDE SEQUENCE [LARGE SCALE GENOMIC DNA]</scope>
    <source>
        <strain evidence="1 2">DJ-13</strain>
    </source>
</reference>
<proteinExistence type="predicted"/>
<protein>
    <submittedName>
        <fullName evidence="1">Uncharacterized protein</fullName>
    </submittedName>
</protein>
<comment type="caution">
    <text evidence="1">The sequence shown here is derived from an EMBL/GenBank/DDBJ whole genome shotgun (WGS) entry which is preliminary data.</text>
</comment>
<sequence length="160" mass="18989">MKLISYLKFLLKSTNHHGVHSPFVFKYLTECVYKKPQVSQIKTQDILLKSIAFFEFKNIWLEESREVQQLIEDDFPNVHLNDENPDFVYYPSPLIAQIPFNKLHNDGMILIDKIHNSTKNYSSWLELVKSSDISVSIDFYNCGVLFIRKEQEKEHFYLRP</sequence>